<evidence type="ECO:0000256" key="8">
    <source>
        <dbReference type="SAM" id="MobiDB-lite"/>
    </source>
</evidence>
<dbReference type="Gene3D" id="1.10.600.10">
    <property type="entry name" value="Farnesyl Diphosphate Synthase"/>
    <property type="match status" value="1"/>
</dbReference>
<feature type="compositionally biased region" description="Polar residues" evidence="8">
    <location>
        <begin position="67"/>
        <end position="76"/>
    </location>
</feature>
<dbReference type="GO" id="GO:0046872">
    <property type="term" value="F:metal ion binding"/>
    <property type="evidence" value="ECO:0007669"/>
    <property type="project" value="UniProtKB-KW"/>
</dbReference>
<keyword evidence="4 7" id="KW-0456">Lyase</keyword>
<dbReference type="SFLD" id="SFLDG01020">
    <property type="entry name" value="Terpene_Cyclase_Like_2"/>
    <property type="match status" value="1"/>
</dbReference>
<dbReference type="Proteomes" id="UP000017984">
    <property type="component" value="Chromosome"/>
</dbReference>
<evidence type="ECO:0000256" key="1">
    <source>
        <dbReference type="ARBA" id="ARBA00001946"/>
    </source>
</evidence>
<dbReference type="HOGENOM" id="CLU_047127_0_0_11"/>
<dbReference type="OrthoDB" id="4567121at2"/>
<comment type="caution">
    <text evidence="9">The sequence shown here is derived from an EMBL/GenBank/DDBJ whole genome shotgun (WGS) entry which is preliminary data.</text>
</comment>
<evidence type="ECO:0000256" key="5">
    <source>
        <dbReference type="ARBA" id="ARBA00035573"/>
    </source>
</evidence>
<organism evidence="9 10">
    <name type="scientific">Streptomyces roseochromogenus subsp. oscitans DS 12.976</name>
    <dbReference type="NCBI Taxonomy" id="1352936"/>
    <lineage>
        <taxon>Bacteria</taxon>
        <taxon>Bacillati</taxon>
        <taxon>Actinomycetota</taxon>
        <taxon>Actinomycetes</taxon>
        <taxon>Kitasatosporales</taxon>
        <taxon>Streptomycetaceae</taxon>
        <taxon>Streptomyces</taxon>
    </lineage>
</organism>
<dbReference type="InterPro" id="IPR034686">
    <property type="entry name" value="Terpene_cyclase-like_2"/>
</dbReference>
<dbReference type="EC" id="4.2.3.-" evidence="7"/>
<comment type="similarity">
    <text evidence="6">Belongs to the terpene synthase family. 2-methylisoborneol synthase subfamily.</text>
</comment>
<evidence type="ECO:0000256" key="6">
    <source>
        <dbReference type="ARBA" id="ARBA00035653"/>
    </source>
</evidence>
<evidence type="ECO:0000256" key="3">
    <source>
        <dbReference type="ARBA" id="ARBA00022842"/>
    </source>
</evidence>
<evidence type="ECO:0000313" key="9">
    <source>
        <dbReference type="EMBL" id="EST18216.1"/>
    </source>
</evidence>
<evidence type="ECO:0000256" key="7">
    <source>
        <dbReference type="RuleBase" id="RU366034"/>
    </source>
</evidence>
<evidence type="ECO:0000313" key="10">
    <source>
        <dbReference type="Proteomes" id="UP000017984"/>
    </source>
</evidence>
<dbReference type="GO" id="GO:0042214">
    <property type="term" value="P:terpene metabolic process"/>
    <property type="evidence" value="ECO:0007669"/>
    <property type="project" value="InterPro"/>
</dbReference>
<comment type="catalytic activity">
    <reaction evidence="5">
        <text>(E)-2-methylgeranyl diphosphate + H2O = 2-methylisoborneol + diphosphate</text>
        <dbReference type="Rhea" id="RHEA:32571"/>
        <dbReference type="ChEBI" id="CHEBI:15377"/>
        <dbReference type="ChEBI" id="CHEBI:33019"/>
        <dbReference type="ChEBI" id="CHEBI:61984"/>
        <dbReference type="ChEBI" id="CHEBI:61987"/>
        <dbReference type="EC" id="4.2.3.118"/>
    </reaction>
</comment>
<dbReference type="SFLD" id="SFLDS00005">
    <property type="entry name" value="Isoprenoid_Synthase_Type_I"/>
    <property type="match status" value="1"/>
</dbReference>
<dbReference type="PANTHER" id="PTHR35201:SF4">
    <property type="entry name" value="BETA-PINACENE SYNTHASE-RELATED"/>
    <property type="match status" value="1"/>
</dbReference>
<gene>
    <name evidence="9" type="ORF">M878_45415</name>
</gene>
<name>V6JGG3_STRRC</name>
<dbReference type="InterPro" id="IPR047945">
    <property type="entry name" value="MIB_synthase"/>
</dbReference>
<accession>V6JGG3</accession>
<dbReference type="Pfam" id="PF19086">
    <property type="entry name" value="Terpene_syn_C_2"/>
    <property type="match status" value="1"/>
</dbReference>
<keyword evidence="3 7" id="KW-0460">Magnesium</keyword>
<dbReference type="GO" id="GO:0010333">
    <property type="term" value="F:terpene synthase activity"/>
    <property type="evidence" value="ECO:0007669"/>
    <property type="project" value="InterPro"/>
</dbReference>
<dbReference type="NCBIfam" id="NF041167">
    <property type="entry name" value="f2_encap_cargo2"/>
    <property type="match status" value="1"/>
</dbReference>
<comment type="cofactor">
    <cofactor evidence="1 7">
        <name>Mg(2+)</name>
        <dbReference type="ChEBI" id="CHEBI:18420"/>
    </cofactor>
</comment>
<evidence type="ECO:0000256" key="2">
    <source>
        <dbReference type="ARBA" id="ARBA00022723"/>
    </source>
</evidence>
<proteinExistence type="inferred from homology"/>
<evidence type="ECO:0000256" key="4">
    <source>
        <dbReference type="ARBA" id="ARBA00023239"/>
    </source>
</evidence>
<dbReference type="EMBL" id="AWQX01000395">
    <property type="protein sequence ID" value="EST18216.1"/>
    <property type="molecule type" value="Genomic_DNA"/>
</dbReference>
<dbReference type="STRING" id="1352936.M878_45415"/>
<dbReference type="AlphaFoldDB" id="V6JGG3"/>
<keyword evidence="10" id="KW-1185">Reference proteome</keyword>
<dbReference type="SUPFAM" id="SSF48576">
    <property type="entry name" value="Terpenoid synthases"/>
    <property type="match status" value="1"/>
</dbReference>
<feature type="region of interest" description="Disordered" evidence="8">
    <location>
        <begin position="61"/>
        <end position="95"/>
    </location>
</feature>
<dbReference type="InterPro" id="IPR008949">
    <property type="entry name" value="Isoprenoid_synthase_dom_sf"/>
</dbReference>
<protein>
    <recommendedName>
        <fullName evidence="7">Terpene synthase</fullName>
        <ecNumber evidence="7">4.2.3.-</ecNumber>
    </recommendedName>
</protein>
<reference evidence="9 10" key="1">
    <citation type="journal article" date="2014" name="Genome Announc.">
        <title>Draft Genome Sequence of Streptomyces roseochromogenes subsp. oscitans DS 12.976, Producer of the Aminocoumarin Antibiotic Clorobiocin.</title>
        <authorList>
            <person name="Ruckert C."/>
            <person name="Kalinowski J."/>
            <person name="Heide L."/>
            <person name="Apel A.K."/>
        </authorList>
    </citation>
    <scope>NUCLEOTIDE SEQUENCE [LARGE SCALE GENOMIC DNA]</scope>
    <source>
        <strain evidence="9 10">DS 12.976</strain>
    </source>
</reference>
<keyword evidence="2 7" id="KW-0479">Metal-binding</keyword>
<sequence>MTARTADPDVARLVATLLSHRHGVRAAAPGALPGTGRLFAAHPALSGPTGLGTSAARIAPARAAHGTSPTEPSGSPDSDLPELYCPPPVRDDPELGEHVNDRLVQWAEEIGLYAGQTDRIRAVNIGRMMMLAHPDSDDPDRLLVAAKCALAEWATDDYYCDDGAAPEPLGAHLGIAYTTFDPAHPPLRYLPEQEKVLRNDPVRVALRSAFEHLAEIADHPRVARLRQEVAALFVAYTHEGTWRVQERMPAVWEYLAHRQFNSFLPCLALIDVVGRYRLTEAEYADPRVRRAVTMAANASTLVNDLYSMGKEDHDQGVEFNLPVVIAAHEQCSPPEAVKRSVEIHNELVHTFEAEATALALTGSPELRRFLTGVWSWLGGNREWHRGTARYNNT</sequence>
<dbReference type="PANTHER" id="PTHR35201">
    <property type="entry name" value="TERPENE SYNTHASE"/>
    <property type="match status" value="1"/>
</dbReference>
<dbReference type="PATRIC" id="fig|1352936.5.peg.9445"/>